<dbReference type="GO" id="GO:0009244">
    <property type="term" value="P:lipopolysaccharide core region biosynthetic process"/>
    <property type="evidence" value="ECO:0007669"/>
    <property type="project" value="TreeGrafter"/>
</dbReference>
<dbReference type="eggNOG" id="COG0859">
    <property type="taxonomic scope" value="Bacteria"/>
</dbReference>
<evidence type="ECO:0000256" key="2">
    <source>
        <dbReference type="ARBA" id="ARBA00022679"/>
    </source>
</evidence>
<keyword evidence="2 9" id="KW-0808">Transferase</keyword>
<evidence type="ECO:0000256" key="8">
    <source>
        <dbReference type="ARBA" id="ARBA00075031"/>
    </source>
</evidence>
<comment type="caution">
    <text evidence="9">The sequence shown here is derived from an EMBL/GenBank/DDBJ whole genome shotgun (WGS) entry which is preliminary data.</text>
</comment>
<comment type="catalytic activity">
    <reaction evidence="4">
        <text>L-alpha-D-Hep-(1-&gt;3)-4-O-phospho-L-alpha-D-Hep-(1-&gt;5)-[alpha-Kdo-(2-&gt;4)]-alpha-Kdo-(2-&gt;6)-lipid A (E. coli) + ADP-L-glycero-beta-D-manno-heptose = L-alpha-D-Hep-(1-&gt;7)-L-alpha-D-Hep-(1-&gt;3)-4-O-phospho-L-alpha-D-Hep-(1-&gt;5)-[alpha-Kdo-(2-&gt;4)]-alpha-Kdo-(2-&gt;6)-lipid A (E. coli) + ADP + H(+)</text>
        <dbReference type="Rhea" id="RHEA:74099"/>
        <dbReference type="ChEBI" id="CHEBI:15378"/>
        <dbReference type="ChEBI" id="CHEBI:61506"/>
        <dbReference type="ChEBI" id="CHEBI:193075"/>
        <dbReference type="ChEBI" id="CHEBI:193076"/>
        <dbReference type="ChEBI" id="CHEBI:456216"/>
        <dbReference type="EC" id="2.4.99.25"/>
    </reaction>
</comment>
<evidence type="ECO:0000256" key="5">
    <source>
        <dbReference type="ARBA" id="ARBA00051369"/>
    </source>
</evidence>
<dbReference type="Pfam" id="PF01075">
    <property type="entry name" value="Glyco_transf_9"/>
    <property type="match status" value="1"/>
</dbReference>
<evidence type="ECO:0000256" key="4">
    <source>
        <dbReference type="ARBA" id="ARBA00051137"/>
    </source>
</evidence>
<dbReference type="SUPFAM" id="SSF53756">
    <property type="entry name" value="UDP-Glycosyltransferase/glycogen phosphorylase"/>
    <property type="match status" value="1"/>
</dbReference>
<dbReference type="InterPro" id="IPR002201">
    <property type="entry name" value="Glyco_trans_9"/>
</dbReference>
<dbReference type="NCBIfam" id="TIGR02201">
    <property type="entry name" value="heptsyl_trn_III"/>
    <property type="match status" value="1"/>
</dbReference>
<dbReference type="Gene3D" id="3.40.50.2000">
    <property type="entry name" value="Glycogen Phosphorylase B"/>
    <property type="match status" value="2"/>
</dbReference>
<dbReference type="InterPro" id="IPR011916">
    <property type="entry name" value="LipoPS_heptosylTferase-III"/>
</dbReference>
<dbReference type="GO" id="GO:0005829">
    <property type="term" value="C:cytosol"/>
    <property type="evidence" value="ECO:0007669"/>
    <property type="project" value="TreeGrafter"/>
</dbReference>
<evidence type="ECO:0000256" key="1">
    <source>
        <dbReference type="ARBA" id="ARBA00022676"/>
    </source>
</evidence>
<evidence type="ECO:0000313" key="10">
    <source>
        <dbReference type="Proteomes" id="UP000028640"/>
    </source>
</evidence>
<evidence type="ECO:0000256" key="7">
    <source>
        <dbReference type="ARBA" id="ARBA00074396"/>
    </source>
</evidence>
<dbReference type="OrthoDB" id="9781892at2"/>
<dbReference type="STRING" id="910964.GEAM_3733"/>
<evidence type="ECO:0000313" key="9">
    <source>
        <dbReference type="EMBL" id="KFC78399.1"/>
    </source>
</evidence>
<organism evidence="9 10">
    <name type="scientific">Ewingella americana (strain ATCC 33852 / DSM 4580 / CCUG 14506 / JCM 5911 / LMG 7869 / NCTC 12157 / CDC 1468-78)</name>
    <dbReference type="NCBI Taxonomy" id="910964"/>
    <lineage>
        <taxon>Bacteria</taxon>
        <taxon>Pseudomonadati</taxon>
        <taxon>Pseudomonadota</taxon>
        <taxon>Gammaproteobacteria</taxon>
        <taxon>Enterobacterales</taxon>
        <taxon>Yersiniaceae</taxon>
        <taxon>Ewingella</taxon>
    </lineage>
</organism>
<dbReference type="EC" id="2.4.99.25" evidence="6"/>
<accession>A0A085G3V4</accession>
<proteinExistence type="predicted"/>
<dbReference type="EMBL" id="JMPJ01000068">
    <property type="protein sequence ID" value="KFC78399.1"/>
    <property type="molecule type" value="Genomic_DNA"/>
</dbReference>
<dbReference type="RefSeq" id="WP_034794527.1">
    <property type="nucleotide sequence ID" value="NZ_JMPJ01000068.1"/>
</dbReference>
<dbReference type="InterPro" id="IPR051199">
    <property type="entry name" value="LPS_LOS_Heptosyltrfase"/>
</dbReference>
<evidence type="ECO:0000256" key="3">
    <source>
        <dbReference type="ARBA" id="ARBA00022985"/>
    </source>
</evidence>
<dbReference type="PANTHER" id="PTHR30160">
    <property type="entry name" value="TETRAACYLDISACCHARIDE 4'-KINASE-RELATED"/>
    <property type="match status" value="1"/>
</dbReference>
<dbReference type="CDD" id="cd03789">
    <property type="entry name" value="GT9_LPS_heptosyltransferase"/>
    <property type="match status" value="1"/>
</dbReference>
<reference evidence="9 10" key="1">
    <citation type="submission" date="2014-05" db="EMBL/GenBank/DDBJ databases">
        <title>ATOL: Assembling a taxonomically balanced genome-scale reconstruction of the evolutionary history of the Enterobacteriaceae.</title>
        <authorList>
            <person name="Plunkett G.III."/>
            <person name="Neeno-Eckwall E.C."/>
            <person name="Glasner J.D."/>
            <person name="Perna N.T."/>
        </authorList>
    </citation>
    <scope>NUCLEOTIDE SEQUENCE [LARGE SCALE GENOMIC DNA]</scope>
    <source>
        <strain evidence="9 10">ATCC 33852</strain>
    </source>
</reference>
<keyword evidence="1 9" id="KW-0328">Glycosyltransferase</keyword>
<keyword evidence="3" id="KW-0448">Lipopolysaccharide biosynthesis</keyword>
<gene>
    <name evidence="9" type="primary">rfaQ</name>
    <name evidence="9" type="ORF">GEAM_3733</name>
</gene>
<dbReference type="PANTHER" id="PTHR30160:SF1">
    <property type="entry name" value="LIPOPOLYSACCHARIDE 1,2-N-ACETYLGLUCOSAMINETRANSFERASE-RELATED"/>
    <property type="match status" value="1"/>
</dbReference>
<protein>
    <recommendedName>
        <fullName evidence="7">Lipopolysaccharide heptosyltransferase 3</fullName>
        <ecNumber evidence="6">2.4.99.25</ecNumber>
    </recommendedName>
    <alternativeName>
        <fullName evidence="8">ADP-heptose:lipopolysaccharide heptosyltransferase III</fullName>
    </alternativeName>
</protein>
<dbReference type="AlphaFoldDB" id="A0A085G3V4"/>
<dbReference type="GO" id="GO:0008713">
    <property type="term" value="F:ADP-heptose-lipopolysaccharide heptosyltransferase activity"/>
    <property type="evidence" value="ECO:0007669"/>
    <property type="project" value="TreeGrafter"/>
</dbReference>
<dbReference type="GeneID" id="78383181"/>
<comment type="catalytic activity">
    <reaction evidence="5">
        <text>an L-alpha-D-Hep-(1-&gt;3)-4-O-phospho-L-alpha-D-Hep-(1-&gt;5)-[alpha-Kdo-(2-&gt;4)]-alpha-Kdo-(2-&gt;6)-lipid A + ADP-L-glycero-beta-D-manno-heptose = an L-alpha-D-Hep-(1-&gt;7)-L-alpha-D-Hep-(1-&gt;3)-4-O-phospho-L-alpha-D-Hep-(1-&gt;5)-[alpha-Kdo-(2-&gt;4)]-alpha-Kdo-(2-&gt;6)-lipid A + ADP + H(+)</text>
        <dbReference type="Rhea" id="RHEA:74095"/>
        <dbReference type="ChEBI" id="CHEBI:15378"/>
        <dbReference type="ChEBI" id="CHEBI:61506"/>
        <dbReference type="ChEBI" id="CHEBI:193070"/>
        <dbReference type="ChEBI" id="CHEBI:193071"/>
        <dbReference type="ChEBI" id="CHEBI:456216"/>
        <dbReference type="EC" id="2.4.99.25"/>
    </reaction>
</comment>
<keyword evidence="10" id="KW-1185">Reference proteome</keyword>
<sequence>MMANAQPIKQFAPPRRILIIKLRHHGDMLLTTPVISTLKQHYPQAEIDMLMYLETRDMLASEPDLTHLFTIDRTWKKQGTLAHLGHESRLIKQLTARKYDLVVNLADQWRSALVTKLTGAPVRLGFDLPKRKGKLWQFCHTHLVDVSGHNQLHTVEQNLSILGPLNLPSVDNSVTMSYAPEDRARVEQILDEKRVTGDFVVIQPTSRWFFKCWTDEKMAETITALHGAGKTVVLTSGPAENELKMIDRILALSPQDGVVSLAGQLSLRQLAALIDKASLFIGVDSVPMHMAAALQTPLVALFGPSKRVFWSPWQANGEVIWAGDFCELPDPDDIDTHTSERYLDAIPAQTVIDAARKRLP</sequence>
<name>A0A085G3V4_EWIA3</name>
<dbReference type="FunFam" id="3.40.50.2000:FF:000191">
    <property type="entry name" value="Lipopolysaccharide core heptosyltransferase RfaQ"/>
    <property type="match status" value="1"/>
</dbReference>
<evidence type="ECO:0000256" key="6">
    <source>
        <dbReference type="ARBA" id="ARBA00066496"/>
    </source>
</evidence>
<dbReference type="Proteomes" id="UP000028640">
    <property type="component" value="Unassembled WGS sequence"/>
</dbReference>